<feature type="compositionally biased region" description="Pro residues" evidence="1">
    <location>
        <begin position="54"/>
        <end position="64"/>
    </location>
</feature>
<organism evidence="2 3">
    <name type="scientific">Ramlibacter terrae</name>
    <dbReference type="NCBI Taxonomy" id="2732511"/>
    <lineage>
        <taxon>Bacteria</taxon>
        <taxon>Pseudomonadati</taxon>
        <taxon>Pseudomonadota</taxon>
        <taxon>Betaproteobacteria</taxon>
        <taxon>Burkholderiales</taxon>
        <taxon>Comamonadaceae</taxon>
        <taxon>Ramlibacter</taxon>
    </lineage>
</organism>
<evidence type="ECO:0000313" key="3">
    <source>
        <dbReference type="Proteomes" id="UP000500826"/>
    </source>
</evidence>
<evidence type="ECO:0000256" key="1">
    <source>
        <dbReference type="SAM" id="MobiDB-lite"/>
    </source>
</evidence>
<dbReference type="EMBL" id="CP053418">
    <property type="protein sequence ID" value="QJW83772.1"/>
    <property type="molecule type" value="Genomic_DNA"/>
</dbReference>
<sequence>MAQLLALPMDIRGYEQVKSAAAAEAMQRADALLAQLRQPRRSRSDPFPSRPDRTVPPPRQETKA</sequence>
<feature type="region of interest" description="Disordered" evidence="1">
    <location>
        <begin position="35"/>
        <end position="64"/>
    </location>
</feature>
<protein>
    <submittedName>
        <fullName evidence="2">Uncharacterized protein</fullName>
    </submittedName>
</protein>
<accession>A0ABX6P142</accession>
<dbReference type="Proteomes" id="UP000500826">
    <property type="component" value="Chromosome"/>
</dbReference>
<keyword evidence="3" id="KW-1185">Reference proteome</keyword>
<gene>
    <name evidence="2" type="ORF">HK414_06390</name>
</gene>
<name>A0ABX6P142_9BURK</name>
<proteinExistence type="predicted"/>
<reference evidence="2 3" key="1">
    <citation type="submission" date="2020-05" db="EMBL/GenBank/DDBJ databases">
        <title>Ramlibacter rhizophilus sp. nov., isolated from rhizosphere soil of national flower Mugunghwa from South Korea.</title>
        <authorList>
            <person name="Zheng-Fei Y."/>
            <person name="Huan T."/>
        </authorList>
    </citation>
    <scope>NUCLEOTIDE SEQUENCE [LARGE SCALE GENOMIC DNA]</scope>
    <source>
        <strain evidence="2 3">H242</strain>
    </source>
</reference>
<evidence type="ECO:0000313" key="2">
    <source>
        <dbReference type="EMBL" id="QJW83772.1"/>
    </source>
</evidence>